<gene>
    <name evidence="4" type="ORF">TRFO_16941</name>
</gene>
<keyword evidence="5" id="KW-1185">Reference proteome</keyword>
<dbReference type="PROSITE" id="PS50005">
    <property type="entry name" value="TPR"/>
    <property type="match status" value="2"/>
</dbReference>
<dbReference type="SMART" id="SM00028">
    <property type="entry name" value="TPR"/>
    <property type="match status" value="2"/>
</dbReference>
<dbReference type="InterPro" id="IPR019734">
    <property type="entry name" value="TPR_rpt"/>
</dbReference>
<dbReference type="Proteomes" id="UP000179807">
    <property type="component" value="Unassembled WGS sequence"/>
</dbReference>
<dbReference type="InterPro" id="IPR011990">
    <property type="entry name" value="TPR-like_helical_dom_sf"/>
</dbReference>
<feature type="repeat" description="TPR" evidence="3">
    <location>
        <begin position="98"/>
        <end position="131"/>
    </location>
</feature>
<dbReference type="RefSeq" id="XP_068366123.1">
    <property type="nucleotide sequence ID" value="XM_068499290.1"/>
</dbReference>
<dbReference type="GO" id="GO:0072380">
    <property type="term" value="C:TRC complex"/>
    <property type="evidence" value="ECO:0007669"/>
    <property type="project" value="TreeGrafter"/>
</dbReference>
<organism evidence="4 5">
    <name type="scientific">Tritrichomonas foetus</name>
    <dbReference type="NCBI Taxonomy" id="1144522"/>
    <lineage>
        <taxon>Eukaryota</taxon>
        <taxon>Metamonada</taxon>
        <taxon>Parabasalia</taxon>
        <taxon>Tritrichomonadida</taxon>
        <taxon>Tritrichomonadidae</taxon>
        <taxon>Tritrichomonas</taxon>
    </lineage>
</organism>
<evidence type="ECO:0000256" key="2">
    <source>
        <dbReference type="ARBA" id="ARBA00022803"/>
    </source>
</evidence>
<dbReference type="GO" id="GO:0060090">
    <property type="term" value="F:molecular adaptor activity"/>
    <property type="evidence" value="ECO:0007669"/>
    <property type="project" value="TreeGrafter"/>
</dbReference>
<reference evidence="4" key="1">
    <citation type="submission" date="2016-10" db="EMBL/GenBank/DDBJ databases">
        <authorList>
            <person name="Benchimol M."/>
            <person name="Almeida L.G."/>
            <person name="Vasconcelos A.T."/>
            <person name="Perreira-Neves A."/>
            <person name="Rosa I.A."/>
            <person name="Tasca T."/>
            <person name="Bogo M.R."/>
            <person name="de Souza W."/>
        </authorList>
    </citation>
    <scope>NUCLEOTIDE SEQUENCE [LARGE SCALE GENOMIC DNA]</scope>
    <source>
        <strain evidence="4">K</strain>
    </source>
</reference>
<dbReference type="EMBL" id="MLAK01000550">
    <property type="protein sequence ID" value="OHT12987.1"/>
    <property type="molecule type" value="Genomic_DNA"/>
</dbReference>
<proteinExistence type="predicted"/>
<dbReference type="PANTHER" id="PTHR45831:SF2">
    <property type="entry name" value="LD24721P"/>
    <property type="match status" value="1"/>
</dbReference>
<evidence type="ECO:0000256" key="3">
    <source>
        <dbReference type="PROSITE-ProRule" id="PRU00339"/>
    </source>
</evidence>
<dbReference type="AlphaFoldDB" id="A0A1J4KP27"/>
<feature type="repeat" description="TPR" evidence="3">
    <location>
        <begin position="64"/>
        <end position="97"/>
    </location>
</feature>
<dbReference type="GeneID" id="94833994"/>
<dbReference type="OrthoDB" id="2335338at2759"/>
<protein>
    <submittedName>
        <fullName evidence="4">TPR Domain containing protein</fullName>
    </submittedName>
</protein>
<sequence>MNQEDIARCLIVDYLKQENSHNSDIQKVIKNLTNIWALSDDIFAELQTSLMDLIPSAILNDDLFNKFINEGNTFLGSGKFDLSIKKFSDAIKINPNVSNVYSQRASAHMKKSNFSAAAKDLEIAVNLDSENAIAFSRLVFCYWSLGKNDLANKFYRIARINGIKDESLLNMKPLIGACASDDNVFDVIIQIQKKIDTPEFQKLLEDPDIENLVKNFQNDPTGFENDICTNPSFVKLHTELAKIV</sequence>
<evidence type="ECO:0000256" key="1">
    <source>
        <dbReference type="ARBA" id="ARBA00022737"/>
    </source>
</evidence>
<evidence type="ECO:0000313" key="5">
    <source>
        <dbReference type="Proteomes" id="UP000179807"/>
    </source>
</evidence>
<comment type="caution">
    <text evidence="4">The sequence shown here is derived from an EMBL/GenBank/DDBJ whole genome shotgun (WGS) entry which is preliminary data.</text>
</comment>
<dbReference type="GO" id="GO:0006620">
    <property type="term" value="P:post-translational protein targeting to endoplasmic reticulum membrane"/>
    <property type="evidence" value="ECO:0007669"/>
    <property type="project" value="TreeGrafter"/>
</dbReference>
<dbReference type="InterPro" id="IPR047150">
    <property type="entry name" value="SGT"/>
</dbReference>
<accession>A0A1J4KP27</accession>
<dbReference type="SUPFAM" id="SSF48452">
    <property type="entry name" value="TPR-like"/>
    <property type="match status" value="1"/>
</dbReference>
<dbReference type="Gene3D" id="1.25.40.10">
    <property type="entry name" value="Tetratricopeptide repeat domain"/>
    <property type="match status" value="1"/>
</dbReference>
<dbReference type="PANTHER" id="PTHR45831">
    <property type="entry name" value="LD24721P"/>
    <property type="match status" value="1"/>
</dbReference>
<evidence type="ECO:0000313" key="4">
    <source>
        <dbReference type="EMBL" id="OHT12987.1"/>
    </source>
</evidence>
<dbReference type="VEuPathDB" id="TrichDB:TRFO_16941"/>
<dbReference type="GO" id="GO:0016020">
    <property type="term" value="C:membrane"/>
    <property type="evidence" value="ECO:0007669"/>
    <property type="project" value="TreeGrafter"/>
</dbReference>
<keyword evidence="1" id="KW-0677">Repeat</keyword>
<name>A0A1J4KP27_9EUKA</name>
<keyword evidence="2 3" id="KW-0802">TPR repeat</keyword>